<keyword evidence="9" id="KW-0675">Receptor</keyword>
<feature type="transmembrane region" description="Helical" evidence="6">
    <location>
        <begin position="398"/>
        <end position="421"/>
    </location>
</feature>
<evidence type="ECO:0000256" key="4">
    <source>
        <dbReference type="ARBA" id="ARBA00023136"/>
    </source>
</evidence>
<name>A0ABU7CQ65_9TELE</name>
<keyword evidence="3 6" id="KW-1133">Transmembrane helix</keyword>
<feature type="transmembrane region" description="Helical" evidence="6">
    <location>
        <begin position="322"/>
        <end position="343"/>
    </location>
</feature>
<dbReference type="PANTHER" id="PTHR46399">
    <property type="entry name" value="B30.2/SPRY DOMAIN-CONTAINING PROTEIN"/>
    <property type="match status" value="1"/>
</dbReference>
<evidence type="ECO:0000259" key="8">
    <source>
        <dbReference type="Pfam" id="PF06459"/>
    </source>
</evidence>
<gene>
    <name evidence="9" type="primary">RYR2_8</name>
    <name evidence="9" type="ORF">CHARACLAT_021968</name>
</gene>
<feature type="domain" description="Ryanodine Receptor TM 4-6" evidence="8">
    <location>
        <begin position="4"/>
        <end position="152"/>
    </location>
</feature>
<dbReference type="EMBL" id="JAHUTJ010002190">
    <property type="protein sequence ID" value="MED6265097.1"/>
    <property type="molecule type" value="Genomic_DNA"/>
</dbReference>
<evidence type="ECO:0000256" key="3">
    <source>
        <dbReference type="ARBA" id="ARBA00022989"/>
    </source>
</evidence>
<organism evidence="9 10">
    <name type="scientific">Characodon lateralis</name>
    <dbReference type="NCBI Taxonomy" id="208331"/>
    <lineage>
        <taxon>Eukaryota</taxon>
        <taxon>Metazoa</taxon>
        <taxon>Chordata</taxon>
        <taxon>Craniata</taxon>
        <taxon>Vertebrata</taxon>
        <taxon>Euteleostomi</taxon>
        <taxon>Actinopterygii</taxon>
        <taxon>Neopterygii</taxon>
        <taxon>Teleostei</taxon>
        <taxon>Neoteleostei</taxon>
        <taxon>Acanthomorphata</taxon>
        <taxon>Ovalentaria</taxon>
        <taxon>Atherinomorphae</taxon>
        <taxon>Cyprinodontiformes</taxon>
        <taxon>Goodeidae</taxon>
        <taxon>Characodon</taxon>
    </lineage>
</organism>
<evidence type="ECO:0000313" key="9">
    <source>
        <dbReference type="EMBL" id="MED6265097.1"/>
    </source>
</evidence>
<feature type="non-terminal residue" evidence="9">
    <location>
        <position position="439"/>
    </location>
</feature>
<dbReference type="Pfam" id="PF00520">
    <property type="entry name" value="Ion_trans"/>
    <property type="match status" value="1"/>
</dbReference>
<evidence type="ECO:0000313" key="10">
    <source>
        <dbReference type="Proteomes" id="UP001352852"/>
    </source>
</evidence>
<evidence type="ECO:0000256" key="2">
    <source>
        <dbReference type="ARBA" id="ARBA00022692"/>
    </source>
</evidence>
<feature type="region of interest" description="Disordered" evidence="5">
    <location>
        <begin position="1"/>
        <end position="29"/>
    </location>
</feature>
<dbReference type="Proteomes" id="UP001352852">
    <property type="component" value="Unassembled WGS sequence"/>
</dbReference>
<sequence length="439" mass="51183">MKTEKQSKNATEETKDGAKRCSNRSKEPQSQHSALWEMISTRNKTLLNYFARNFYNMRLLALFVAFAINFILLFYKVAYLPASEQEEQVMTSVYGEELDSALKNTSNGKVYFMLEESSGYMEWCLHFLSIAHTFISFCCIVGYYCLKVPLVIFKREKEVARRLEFDGLYVTQQPPEEDIKGQWDRLVINTHSFPNNYWDKFVKRKVMDKYGDFYGCKKISELLGLDQAALDFSTERKEQKRLRRDSAWSALFNSLDTKYQVWKLGVVFTDNSFLYLTWYMTMSVLGHYNNFFFAAHLLDIAMGFKTLRTILSSVTHNGKQLVLTVGLLAVVVYLYTVVAFNFFRKFYNQSHDKETEDMKCNDMLTCYMFHMYVGVRAGGGIGDEIEDPAGDEFEVERIIFDITFFFFVIVILLAIIQGLIIDAFGELRDQQEQVKEDME</sequence>
<keyword evidence="2 6" id="KW-0812">Transmembrane</keyword>
<proteinExistence type="predicted"/>
<comment type="caution">
    <text evidence="9">The sequence shown here is derived from an EMBL/GenBank/DDBJ whole genome shotgun (WGS) entry which is preliminary data.</text>
</comment>
<keyword evidence="4 6" id="KW-0472">Membrane</keyword>
<accession>A0ABU7CQ65</accession>
<keyword evidence="10" id="KW-1185">Reference proteome</keyword>
<comment type="subcellular location">
    <subcellularLocation>
        <location evidence="1">Membrane</location>
        <topology evidence="1">Multi-pass membrane protein</topology>
    </subcellularLocation>
</comment>
<dbReference type="Pfam" id="PF06459">
    <property type="entry name" value="RR_TM4-6"/>
    <property type="match status" value="1"/>
</dbReference>
<protein>
    <submittedName>
        <fullName evidence="9">Ryanodine receptor 2</fullName>
    </submittedName>
</protein>
<dbReference type="InterPro" id="IPR015925">
    <property type="entry name" value="Ryanodine_IP3_receptor"/>
</dbReference>
<evidence type="ECO:0000259" key="7">
    <source>
        <dbReference type="Pfam" id="PF00520"/>
    </source>
</evidence>
<dbReference type="PANTHER" id="PTHR46399:SF7">
    <property type="entry name" value="RYANODINE RECEPTOR 2"/>
    <property type="match status" value="1"/>
</dbReference>
<dbReference type="Gene3D" id="1.10.287.70">
    <property type="match status" value="1"/>
</dbReference>
<evidence type="ECO:0000256" key="1">
    <source>
        <dbReference type="ARBA" id="ARBA00004141"/>
    </source>
</evidence>
<feature type="domain" description="Ion transport" evidence="7">
    <location>
        <begin position="283"/>
        <end position="431"/>
    </location>
</feature>
<dbReference type="InterPro" id="IPR009460">
    <property type="entry name" value="Ryanrecept_TM4-6"/>
</dbReference>
<feature type="transmembrane region" description="Helical" evidence="6">
    <location>
        <begin position="125"/>
        <end position="146"/>
    </location>
</feature>
<evidence type="ECO:0000256" key="6">
    <source>
        <dbReference type="SAM" id="Phobius"/>
    </source>
</evidence>
<reference evidence="9 10" key="1">
    <citation type="submission" date="2021-06" db="EMBL/GenBank/DDBJ databases">
        <authorList>
            <person name="Palmer J.M."/>
        </authorList>
    </citation>
    <scope>NUCLEOTIDE SEQUENCE [LARGE SCALE GENOMIC DNA]</scope>
    <source>
        <strain evidence="9 10">CL_MEX2019</strain>
        <tissue evidence="9">Muscle</tissue>
    </source>
</reference>
<dbReference type="InterPro" id="IPR005821">
    <property type="entry name" value="Ion_trans_dom"/>
</dbReference>
<feature type="transmembrane region" description="Helical" evidence="6">
    <location>
        <begin position="59"/>
        <end position="78"/>
    </location>
</feature>
<evidence type="ECO:0000256" key="5">
    <source>
        <dbReference type="SAM" id="MobiDB-lite"/>
    </source>
</evidence>